<dbReference type="Gene3D" id="3.30.300.30">
    <property type="match status" value="1"/>
</dbReference>
<feature type="domain" description="AMP-binding enzyme C-terminal" evidence="4">
    <location>
        <begin position="417"/>
        <end position="492"/>
    </location>
</feature>
<evidence type="ECO:0000256" key="1">
    <source>
        <dbReference type="ARBA" id="ARBA00006432"/>
    </source>
</evidence>
<dbReference type="InterPro" id="IPR045851">
    <property type="entry name" value="AMP-bd_C_sf"/>
</dbReference>
<dbReference type="SUPFAM" id="SSF56801">
    <property type="entry name" value="Acetyl-CoA synthetase-like"/>
    <property type="match status" value="1"/>
</dbReference>
<dbReference type="PROSITE" id="PS00455">
    <property type="entry name" value="AMP_BINDING"/>
    <property type="match status" value="1"/>
</dbReference>
<feature type="domain" description="AMP-dependent synthetase/ligase" evidence="3">
    <location>
        <begin position="17"/>
        <end position="359"/>
    </location>
</feature>
<evidence type="ECO:0000313" key="6">
    <source>
        <dbReference type="Proteomes" id="UP001247754"/>
    </source>
</evidence>
<keyword evidence="2" id="KW-0436">Ligase</keyword>
<evidence type="ECO:0000259" key="3">
    <source>
        <dbReference type="Pfam" id="PF00501"/>
    </source>
</evidence>
<comment type="similarity">
    <text evidence="1">Belongs to the ATP-dependent AMP-binding enzyme family.</text>
</comment>
<dbReference type="Gene3D" id="3.40.50.12780">
    <property type="entry name" value="N-terminal domain of ligase-like"/>
    <property type="match status" value="1"/>
</dbReference>
<organism evidence="5 6">
    <name type="scientific">Ruixingdingia sedimenti</name>
    <dbReference type="NCBI Taxonomy" id="3073604"/>
    <lineage>
        <taxon>Bacteria</taxon>
        <taxon>Pseudomonadati</taxon>
        <taxon>Pseudomonadota</taxon>
        <taxon>Alphaproteobacteria</taxon>
        <taxon>Rhodobacterales</taxon>
        <taxon>Paracoccaceae</taxon>
        <taxon>Ruixingdingia</taxon>
    </lineage>
</organism>
<name>A0ABU1F9V8_9RHOB</name>
<comment type="caution">
    <text evidence="5">The sequence shown here is derived from an EMBL/GenBank/DDBJ whole genome shotgun (WGS) entry which is preliminary data.</text>
</comment>
<reference evidence="5 6" key="1">
    <citation type="submission" date="2023-09" db="EMBL/GenBank/DDBJ databases">
        <title>Xinfangfangia sedmenti sp. nov., isolated the sedment.</title>
        <authorList>
            <person name="Xu L."/>
        </authorList>
    </citation>
    <scope>NUCLEOTIDE SEQUENCE [LARGE SCALE GENOMIC DNA]</scope>
    <source>
        <strain evidence="5 6">LG-4</strain>
    </source>
</reference>
<dbReference type="EMBL" id="JAVKPH010000015">
    <property type="protein sequence ID" value="MDR5653650.1"/>
    <property type="molecule type" value="Genomic_DNA"/>
</dbReference>
<evidence type="ECO:0000313" key="5">
    <source>
        <dbReference type="EMBL" id="MDR5653650.1"/>
    </source>
</evidence>
<dbReference type="InterPro" id="IPR000873">
    <property type="entry name" value="AMP-dep_synth/lig_dom"/>
</dbReference>
<proteinExistence type="inferred from homology"/>
<dbReference type="InterPro" id="IPR025110">
    <property type="entry name" value="AMP-bd_C"/>
</dbReference>
<evidence type="ECO:0000256" key="2">
    <source>
        <dbReference type="ARBA" id="ARBA00022598"/>
    </source>
</evidence>
<accession>A0ABU1F9V8</accession>
<dbReference type="RefSeq" id="WP_310457886.1">
    <property type="nucleotide sequence ID" value="NZ_JAVKPH010000015.1"/>
</dbReference>
<dbReference type="InterPro" id="IPR042099">
    <property type="entry name" value="ANL_N_sf"/>
</dbReference>
<evidence type="ECO:0000259" key="4">
    <source>
        <dbReference type="Pfam" id="PF13193"/>
    </source>
</evidence>
<dbReference type="PANTHER" id="PTHR43201">
    <property type="entry name" value="ACYL-COA SYNTHETASE"/>
    <property type="match status" value="1"/>
</dbReference>
<dbReference type="Proteomes" id="UP001247754">
    <property type="component" value="Unassembled WGS sequence"/>
</dbReference>
<dbReference type="InterPro" id="IPR020845">
    <property type="entry name" value="AMP-binding_CS"/>
</dbReference>
<sequence length="510" mass="56398">MLRDVVIIGEGMMRREDLFAQGLRAARGFDAMGWGEGDAVALLMRNDFPFFEASRGASTIGVYPVPLNWHNKSDEIAYVLADSKPRAIVAHADILLGVADAIPPGMEVFLVPTEGNTPDTCPALAEARRAFPHARVWTEWVAGFAPWDQPPRPPREAILYTSGTTGRPKAVRKPAMNADQLAQFVKFQRLVFGIGPGTRALVLGPLYHAMPDASGRAAVNEADIAVLLPRFDAETVLKLIDEHKITHVAMVPTHFVRLLKLPEEVRRKYDMSSLRKVSHTGGPCPPEVKRQMIDWWGPIIGDVYGGTEMGVTFFASSEDWLRHPGTVGRPLEGTRYAIVGPEGQDLPPGEVGEIYARNAAYGDFTYVGRDDDRRACERDGLITIGDVGYVNADGYLFLCDRKRDMVISGGVNIYPAETESVLLTHPEVQDCAVFGIPDDEMGETLIAAVQPRPGASPDAEALRDFLRARLTGYKVPKRIEFHASLPREDSGKIFKRKLRDPYWQGRTRQI</sequence>
<keyword evidence="6" id="KW-1185">Reference proteome</keyword>
<dbReference type="Pfam" id="PF13193">
    <property type="entry name" value="AMP-binding_C"/>
    <property type="match status" value="1"/>
</dbReference>
<gene>
    <name evidence="5" type="ORF">RGD00_13610</name>
</gene>
<protein>
    <submittedName>
        <fullName evidence="5">AMP-binding protein</fullName>
    </submittedName>
</protein>
<dbReference type="Pfam" id="PF00501">
    <property type="entry name" value="AMP-binding"/>
    <property type="match status" value="1"/>
</dbReference>
<dbReference type="PANTHER" id="PTHR43201:SF5">
    <property type="entry name" value="MEDIUM-CHAIN ACYL-COA LIGASE ACSF2, MITOCHONDRIAL"/>
    <property type="match status" value="1"/>
</dbReference>